<keyword evidence="1" id="KW-0479">Metal-binding</keyword>
<proteinExistence type="predicted"/>
<dbReference type="Gene3D" id="2.20.25.240">
    <property type="match status" value="1"/>
</dbReference>
<evidence type="ECO:0000313" key="5">
    <source>
        <dbReference type="EnsemblMetazoa" id="AALFPA23_002848.P2904"/>
    </source>
</evidence>
<keyword evidence="6" id="KW-1185">Reference proteome</keyword>
<sequence>MSISDELTSSTKMIFKDDECVGSSDRVYTFLTSRQGGIHLVHDWYIYRSNLRRCGRNKDIIYWECVHNRVEKCRGRLKSVGDQLHISNSNIQQNHEPDTIKIATAMASGHISYKTLSSLGAVFTTIRIREPVQKFQNRVCGGTVRPK</sequence>
<accession>A0ABM1XU14</accession>
<evidence type="ECO:0000259" key="4">
    <source>
        <dbReference type="Pfam" id="PF04500"/>
    </source>
</evidence>
<feature type="domain" description="FLYWCH-type" evidence="4">
    <location>
        <begin position="30"/>
        <end position="95"/>
    </location>
</feature>
<dbReference type="Pfam" id="PF04500">
    <property type="entry name" value="FLYWCH"/>
    <property type="match status" value="1"/>
</dbReference>
<evidence type="ECO:0000256" key="3">
    <source>
        <dbReference type="ARBA" id="ARBA00022833"/>
    </source>
</evidence>
<reference evidence="6" key="1">
    <citation type="journal article" date="2015" name="Proc. Natl. Acad. Sci. U.S.A.">
        <title>Genome sequence of the Asian Tiger mosquito, Aedes albopictus, reveals insights into its biology, genetics, and evolution.</title>
        <authorList>
            <person name="Chen X.G."/>
            <person name="Jiang X."/>
            <person name="Gu J."/>
            <person name="Xu M."/>
            <person name="Wu Y."/>
            <person name="Deng Y."/>
            <person name="Zhang C."/>
            <person name="Bonizzoni M."/>
            <person name="Dermauw W."/>
            <person name="Vontas J."/>
            <person name="Armbruster P."/>
            <person name="Huang X."/>
            <person name="Yang Y."/>
            <person name="Zhang H."/>
            <person name="He W."/>
            <person name="Peng H."/>
            <person name="Liu Y."/>
            <person name="Wu K."/>
            <person name="Chen J."/>
            <person name="Lirakis M."/>
            <person name="Topalis P."/>
            <person name="Van Leeuwen T."/>
            <person name="Hall A.B."/>
            <person name="Jiang X."/>
            <person name="Thorpe C."/>
            <person name="Mueller R.L."/>
            <person name="Sun C."/>
            <person name="Waterhouse R.M."/>
            <person name="Yan G."/>
            <person name="Tu Z.J."/>
            <person name="Fang X."/>
            <person name="James A.A."/>
        </authorList>
    </citation>
    <scope>NUCLEOTIDE SEQUENCE [LARGE SCALE GENOMIC DNA]</scope>
    <source>
        <strain evidence="6">Foshan</strain>
    </source>
</reference>
<dbReference type="Proteomes" id="UP000069940">
    <property type="component" value="Unassembled WGS sequence"/>
</dbReference>
<dbReference type="RefSeq" id="XP_062703345.1">
    <property type="nucleotide sequence ID" value="XM_062847361.1"/>
</dbReference>
<dbReference type="RefSeq" id="XP_062703344.1">
    <property type="nucleotide sequence ID" value="XM_062847360.1"/>
</dbReference>
<dbReference type="GeneID" id="134283958"/>
<evidence type="ECO:0000256" key="1">
    <source>
        <dbReference type="ARBA" id="ARBA00022723"/>
    </source>
</evidence>
<organism evidence="5 6">
    <name type="scientific">Aedes albopictus</name>
    <name type="common">Asian tiger mosquito</name>
    <name type="synonym">Stegomyia albopicta</name>
    <dbReference type="NCBI Taxonomy" id="7160"/>
    <lineage>
        <taxon>Eukaryota</taxon>
        <taxon>Metazoa</taxon>
        <taxon>Ecdysozoa</taxon>
        <taxon>Arthropoda</taxon>
        <taxon>Hexapoda</taxon>
        <taxon>Insecta</taxon>
        <taxon>Pterygota</taxon>
        <taxon>Neoptera</taxon>
        <taxon>Endopterygota</taxon>
        <taxon>Diptera</taxon>
        <taxon>Nematocera</taxon>
        <taxon>Culicoidea</taxon>
        <taxon>Culicidae</taxon>
        <taxon>Culicinae</taxon>
        <taxon>Aedini</taxon>
        <taxon>Aedes</taxon>
        <taxon>Stegomyia</taxon>
    </lineage>
</organism>
<dbReference type="EnsemblMetazoa" id="AALFPA23_002848.R2905">
    <property type="protein sequence ID" value="AALFPA23_002848.P2905"/>
    <property type="gene ID" value="AALFPA23_002848"/>
</dbReference>
<dbReference type="EnsemblMetazoa" id="AALFPA23_002848.R2904">
    <property type="protein sequence ID" value="AALFPA23_002848.P2904"/>
    <property type="gene ID" value="AALFPA23_002848"/>
</dbReference>
<dbReference type="InterPro" id="IPR007588">
    <property type="entry name" value="Znf_FLYWCH"/>
</dbReference>
<name>A0ABM1XU14_AEDAL</name>
<keyword evidence="3" id="KW-0862">Zinc</keyword>
<keyword evidence="2" id="KW-0863">Zinc-finger</keyword>
<reference evidence="5" key="2">
    <citation type="submission" date="2025-05" db="UniProtKB">
        <authorList>
            <consortium name="EnsemblMetazoa"/>
        </authorList>
    </citation>
    <scope>IDENTIFICATION</scope>
    <source>
        <strain evidence="5">Foshan</strain>
    </source>
</reference>
<evidence type="ECO:0000256" key="2">
    <source>
        <dbReference type="ARBA" id="ARBA00022771"/>
    </source>
</evidence>
<protein>
    <recommendedName>
        <fullName evidence="4">FLYWCH-type domain-containing protein</fullName>
    </recommendedName>
</protein>
<evidence type="ECO:0000313" key="6">
    <source>
        <dbReference type="Proteomes" id="UP000069940"/>
    </source>
</evidence>